<dbReference type="VEuPathDB" id="CryptoDB:Vbra_18253"/>
<dbReference type="PhylomeDB" id="A0A0G4GLJ1"/>
<evidence type="ECO:0000313" key="3">
    <source>
        <dbReference type="Proteomes" id="UP000041254"/>
    </source>
</evidence>
<dbReference type="OMA" id="IEVYDQK"/>
<dbReference type="InterPro" id="IPR019410">
    <property type="entry name" value="Methyltransf_16"/>
</dbReference>
<proteinExistence type="predicted"/>
<keyword evidence="1" id="KW-0812">Transmembrane</keyword>
<dbReference type="OrthoDB" id="347738at2759"/>
<evidence type="ECO:0000256" key="1">
    <source>
        <dbReference type="SAM" id="Phobius"/>
    </source>
</evidence>
<organism evidence="2 3">
    <name type="scientific">Vitrella brassicaformis (strain CCMP3155)</name>
    <dbReference type="NCBI Taxonomy" id="1169540"/>
    <lineage>
        <taxon>Eukaryota</taxon>
        <taxon>Sar</taxon>
        <taxon>Alveolata</taxon>
        <taxon>Colpodellida</taxon>
        <taxon>Vitrellaceae</taxon>
        <taxon>Vitrella</taxon>
    </lineage>
</organism>
<dbReference type="InParanoid" id="A0A0G4GLJ1"/>
<sequence length="323" mass="34989">MTRCSKRHYKAKDGTAFAVDAATGRWTPVPSASQADDAGASTARQPQLALPWRAFDYDFASGAFAVNGLPLVIRPTREEDERRPDQQEHGDTGRTIWDGAVVLAKFLELRMASRVKGATVLEFGAGLGLTGLAAAALGASQVLLTDLPYCLSTLTRNRDATMDRWLGQQAEAEAAHVNVSVSSLDWRDPLESDAARILATQPEWSGGVDLLLGADVVWVEPLVQPFASAVAALMDRFGHPDTELWLAHQRRSDKTDSALWRAFAASGLRWEVVGFDDEVFGVDSLYAREGTVMRVIRVWRAGGTADDGDDGHGACNDGRTVHV</sequence>
<dbReference type="Pfam" id="PF10294">
    <property type="entry name" value="Methyltransf_16"/>
    <property type="match status" value="1"/>
</dbReference>
<protein>
    <submittedName>
        <fullName evidence="2">Uncharacterized protein</fullName>
    </submittedName>
</protein>
<feature type="transmembrane region" description="Helical" evidence="1">
    <location>
        <begin position="120"/>
        <end position="144"/>
    </location>
</feature>
<accession>A0A0G4GLJ1</accession>
<dbReference type="PANTHER" id="PTHR14614">
    <property type="entry name" value="HEPATOCELLULAR CARCINOMA-ASSOCIATED ANTIGEN"/>
    <property type="match status" value="1"/>
</dbReference>
<gene>
    <name evidence="2" type="ORF">Vbra_18253</name>
</gene>
<dbReference type="PANTHER" id="PTHR14614:SF109">
    <property type="entry name" value="RIBOSOMAL LYSINE N-METHYLTRANSFERASE 5"/>
    <property type="match status" value="1"/>
</dbReference>
<dbReference type="InterPro" id="IPR029063">
    <property type="entry name" value="SAM-dependent_MTases_sf"/>
</dbReference>
<dbReference type="Proteomes" id="UP000041254">
    <property type="component" value="Unassembled WGS sequence"/>
</dbReference>
<dbReference type="AlphaFoldDB" id="A0A0G4GLJ1"/>
<keyword evidence="1" id="KW-0472">Membrane</keyword>
<keyword evidence="1" id="KW-1133">Transmembrane helix</keyword>
<dbReference type="Gene3D" id="3.40.50.150">
    <property type="entry name" value="Vaccinia Virus protein VP39"/>
    <property type="match status" value="1"/>
</dbReference>
<name>A0A0G4GLJ1_VITBC</name>
<reference evidence="2 3" key="1">
    <citation type="submission" date="2014-11" db="EMBL/GenBank/DDBJ databases">
        <authorList>
            <person name="Zhu J."/>
            <person name="Qi W."/>
            <person name="Song R."/>
        </authorList>
    </citation>
    <scope>NUCLEOTIDE SEQUENCE [LARGE SCALE GENOMIC DNA]</scope>
</reference>
<evidence type="ECO:0000313" key="2">
    <source>
        <dbReference type="EMBL" id="CEM30986.1"/>
    </source>
</evidence>
<dbReference type="SUPFAM" id="SSF53335">
    <property type="entry name" value="S-adenosyl-L-methionine-dependent methyltransferases"/>
    <property type="match status" value="1"/>
</dbReference>
<keyword evidence="3" id="KW-1185">Reference proteome</keyword>
<dbReference type="EMBL" id="CDMY01000708">
    <property type="protein sequence ID" value="CEM30986.1"/>
    <property type="molecule type" value="Genomic_DNA"/>
</dbReference>